<sequence>MYMQFVVLAKVLQSTHSLLMAGYVAFVLCILCFFYALWPTIWIWGYFAVIFILIFSHLYVSIRVKLDAELLLYLAQHDPKMLNERTHDLDLALIALKLMPNSKAGRTWTERLNGCKRLFKLQIVLLVLQYAMLMMSLIQMLSGYS</sequence>
<dbReference type="eggNOG" id="ENOG5033D3N">
    <property type="taxonomic scope" value="Bacteria"/>
</dbReference>
<dbReference type="AlphaFoldDB" id="A0A1P8EGI6"/>
<evidence type="ECO:0000313" key="3">
    <source>
        <dbReference type="Proteomes" id="UP000185674"/>
    </source>
</evidence>
<dbReference type="STRING" id="487316.BEN76_04570"/>
<feature type="transmembrane region" description="Helical" evidence="1">
    <location>
        <begin position="18"/>
        <end position="37"/>
    </location>
</feature>
<evidence type="ECO:0000256" key="1">
    <source>
        <dbReference type="SAM" id="Phobius"/>
    </source>
</evidence>
<gene>
    <name evidence="2" type="ORF">BEN76_04570</name>
</gene>
<organism evidence="2 3">
    <name type="scientific">Acinetobacter soli</name>
    <dbReference type="NCBI Taxonomy" id="487316"/>
    <lineage>
        <taxon>Bacteria</taxon>
        <taxon>Pseudomonadati</taxon>
        <taxon>Pseudomonadota</taxon>
        <taxon>Gammaproteobacteria</taxon>
        <taxon>Moraxellales</taxon>
        <taxon>Moraxellaceae</taxon>
        <taxon>Acinetobacter</taxon>
    </lineage>
</organism>
<reference evidence="2 3" key="1">
    <citation type="submission" date="2016-08" db="EMBL/GenBank/DDBJ databases">
        <title>Complete genome sequence of Acinetobacter baylyi strain GFJ2.</title>
        <authorList>
            <person name="Tabata M."/>
            <person name="Kuboki S."/>
            <person name="Gibu N."/>
            <person name="Kinouchi Y."/>
            <person name="Vangnai A."/>
            <person name="Kasai D."/>
            <person name="Fukuda M."/>
        </authorList>
    </citation>
    <scope>NUCLEOTIDE SEQUENCE [LARGE SCALE GENOMIC DNA]</scope>
    <source>
        <strain evidence="2 3">GFJ2</strain>
    </source>
</reference>
<keyword evidence="1" id="KW-0812">Transmembrane</keyword>
<feature type="transmembrane region" description="Helical" evidence="1">
    <location>
        <begin position="121"/>
        <end position="141"/>
    </location>
</feature>
<proteinExistence type="predicted"/>
<dbReference type="RefSeq" id="WP_076032393.1">
    <property type="nucleotide sequence ID" value="NZ_CP016896.1"/>
</dbReference>
<protein>
    <submittedName>
        <fullName evidence="2">Uncharacterized protein</fullName>
    </submittedName>
</protein>
<keyword evidence="1" id="KW-1133">Transmembrane helix</keyword>
<keyword evidence="1" id="KW-0472">Membrane</keyword>
<accession>A0A1P8EGI6</accession>
<dbReference type="EMBL" id="CP016896">
    <property type="protein sequence ID" value="APV35322.1"/>
    <property type="molecule type" value="Genomic_DNA"/>
</dbReference>
<feature type="transmembrane region" description="Helical" evidence="1">
    <location>
        <begin position="43"/>
        <end position="62"/>
    </location>
</feature>
<dbReference type="KEGG" id="asol:BEN76_04570"/>
<evidence type="ECO:0000313" key="2">
    <source>
        <dbReference type="EMBL" id="APV35322.1"/>
    </source>
</evidence>
<name>A0A1P8EGI6_9GAMM</name>
<dbReference type="Proteomes" id="UP000185674">
    <property type="component" value="Chromosome"/>
</dbReference>